<gene>
    <name evidence="1" type="ORF">EV356DRAFT_43004</name>
</gene>
<reference evidence="1" key="1">
    <citation type="journal article" date="2020" name="Stud. Mycol.">
        <title>101 Dothideomycetes genomes: a test case for predicting lifestyles and emergence of pathogens.</title>
        <authorList>
            <person name="Haridas S."/>
            <person name="Albert R."/>
            <person name="Binder M."/>
            <person name="Bloem J."/>
            <person name="Labutti K."/>
            <person name="Salamov A."/>
            <person name="Andreopoulos B."/>
            <person name="Baker S."/>
            <person name="Barry K."/>
            <person name="Bills G."/>
            <person name="Bluhm B."/>
            <person name="Cannon C."/>
            <person name="Castanera R."/>
            <person name="Culley D."/>
            <person name="Daum C."/>
            <person name="Ezra D."/>
            <person name="Gonzalez J."/>
            <person name="Henrissat B."/>
            <person name="Kuo A."/>
            <person name="Liang C."/>
            <person name="Lipzen A."/>
            <person name="Lutzoni F."/>
            <person name="Magnuson J."/>
            <person name="Mondo S."/>
            <person name="Nolan M."/>
            <person name="Ohm R."/>
            <person name="Pangilinan J."/>
            <person name="Park H.-J."/>
            <person name="Ramirez L."/>
            <person name="Alfaro M."/>
            <person name="Sun H."/>
            <person name="Tritt A."/>
            <person name="Yoshinaga Y."/>
            <person name="Zwiers L.-H."/>
            <person name="Turgeon B."/>
            <person name="Goodwin S."/>
            <person name="Spatafora J."/>
            <person name="Crous P."/>
            <person name="Grigoriev I."/>
        </authorList>
    </citation>
    <scope>NUCLEOTIDE SEQUENCE</scope>
    <source>
        <strain evidence="1">Tuck. ex Michener</strain>
    </source>
</reference>
<proteinExistence type="predicted"/>
<name>A0A6A6HGJ8_VIRVR</name>
<keyword evidence="2" id="KW-1185">Reference proteome</keyword>
<accession>A0A6A6HGJ8</accession>
<evidence type="ECO:0000313" key="2">
    <source>
        <dbReference type="Proteomes" id="UP000800092"/>
    </source>
</evidence>
<sequence>MPLGEFKSRFSVTHTTYPPEPNSLLQHSQLFTPQSSCRHTCIAVRPHQRLLTCCFAFRSLPNILGCENLAGLSVSITFSRRCDRERNISNCSLGGNTLTNYRLPFIPARSIFPNTRHFPQLHPLAPVSPPSLTPSLSIHALVSLSSDLHIDYPQGRVLPFP</sequence>
<dbReference type="EMBL" id="ML991782">
    <property type="protein sequence ID" value="KAF2237071.1"/>
    <property type="molecule type" value="Genomic_DNA"/>
</dbReference>
<evidence type="ECO:0000313" key="1">
    <source>
        <dbReference type="EMBL" id="KAF2237071.1"/>
    </source>
</evidence>
<organism evidence="1 2">
    <name type="scientific">Viridothelium virens</name>
    <name type="common">Speckled blister lichen</name>
    <name type="synonym">Trypethelium virens</name>
    <dbReference type="NCBI Taxonomy" id="1048519"/>
    <lineage>
        <taxon>Eukaryota</taxon>
        <taxon>Fungi</taxon>
        <taxon>Dikarya</taxon>
        <taxon>Ascomycota</taxon>
        <taxon>Pezizomycotina</taxon>
        <taxon>Dothideomycetes</taxon>
        <taxon>Dothideomycetes incertae sedis</taxon>
        <taxon>Trypetheliales</taxon>
        <taxon>Trypetheliaceae</taxon>
        <taxon>Viridothelium</taxon>
    </lineage>
</organism>
<dbReference type="Proteomes" id="UP000800092">
    <property type="component" value="Unassembled WGS sequence"/>
</dbReference>
<dbReference type="AlphaFoldDB" id="A0A6A6HGJ8"/>
<protein>
    <submittedName>
        <fullName evidence="1">Uncharacterized protein</fullName>
    </submittedName>
</protein>